<dbReference type="GO" id="GO:0004364">
    <property type="term" value="F:glutathione transferase activity"/>
    <property type="evidence" value="ECO:0007669"/>
    <property type="project" value="InterPro"/>
</dbReference>
<protein>
    <submittedName>
        <fullName evidence="2">Glutathione S-transferase omega-like 2</fullName>
    </submittedName>
</protein>
<dbReference type="SUPFAM" id="SSF47616">
    <property type="entry name" value="GST C-terminal domain-like"/>
    <property type="match status" value="1"/>
</dbReference>
<dbReference type="InterPro" id="IPR036282">
    <property type="entry name" value="Glutathione-S-Trfase_C_sf"/>
</dbReference>
<keyword evidence="3" id="KW-1185">Reference proteome</keyword>
<evidence type="ECO:0000313" key="2">
    <source>
        <dbReference type="EMBL" id="PJF20072.1"/>
    </source>
</evidence>
<dbReference type="Proteomes" id="UP000240830">
    <property type="component" value="Unassembled WGS sequence"/>
</dbReference>
<dbReference type="OrthoDB" id="2309723at2759"/>
<evidence type="ECO:0000259" key="1">
    <source>
        <dbReference type="PROSITE" id="PS50405"/>
    </source>
</evidence>
<feature type="domain" description="GST C-terminal" evidence="1">
    <location>
        <begin position="135"/>
        <end position="265"/>
    </location>
</feature>
<gene>
    <name evidence="2" type="ORF">PSACC_00113</name>
</gene>
<dbReference type="Gene3D" id="3.40.30.10">
    <property type="entry name" value="Glutaredoxin"/>
    <property type="match status" value="2"/>
</dbReference>
<dbReference type="PROSITE" id="PS50405">
    <property type="entry name" value="GST_CTER"/>
    <property type="match status" value="1"/>
</dbReference>
<comment type="caution">
    <text evidence="2">The sequence shown here is derived from an EMBL/GenBank/DDBJ whole genome shotgun (WGS) entry which is preliminary data.</text>
</comment>
<organism evidence="2 3">
    <name type="scientific">Paramicrosporidium saccamoebae</name>
    <dbReference type="NCBI Taxonomy" id="1246581"/>
    <lineage>
        <taxon>Eukaryota</taxon>
        <taxon>Fungi</taxon>
        <taxon>Fungi incertae sedis</taxon>
        <taxon>Cryptomycota</taxon>
        <taxon>Cryptomycota incertae sedis</taxon>
        <taxon>Paramicrosporidium</taxon>
    </lineage>
</organism>
<dbReference type="PANTHER" id="PTHR32419">
    <property type="entry name" value="GLUTATHIONYL-HYDROQUINONE REDUCTASE"/>
    <property type="match status" value="1"/>
</dbReference>
<dbReference type="Gene3D" id="1.20.1050.10">
    <property type="match status" value="1"/>
</dbReference>
<sequence length="561" mass="64556">MSGITKWAAADGSFKRQVSSFRDFVSKTSPKFKPAAGRYHLYVSYACPWSEGIAKRHWSFGRGLFYGRECTPEETPGCIPDPHHNSKFIRELYLRADPSYSARFTVPVLWDTETQTIVNNESSEIIRMLSAEFNDFAENPELELYPEELKDKIDETNEWLRVLCPVPNTTNALDEESAKKVFEGLKKVDSILENNKYLVPGDRLTEADIRLYTTILRFDPVYFGHFKCNLLAVSDCPNIMRWLKMISNLPGVRETINMEHIKVPISILLEYSRNTTTCPTSKSIPPRLSPFLKAPSCLTDAHLSYNEYGSKLALVVPFIADELPTIERNFAVWAKHSPCTTNLPVDLVFYFNSDYARHPHILPRLRALSVPSCFRRTQYLMANLPQAEDTYPLGASLMFFKAMEIPSLVDGYRYMYWMEADQQPCRTGWLDALYRTAINHPGFWMIGSIVRDGQASTTYYSFADHLNGNALYRLDDPQFHTFLARVQEEFSKNKGRFLSAFDIAIYLVARHTLSFNEYARTKHRFQYSDLMQNMYRTAANITTICDANPSTYFVHGKYLSQ</sequence>
<dbReference type="InterPro" id="IPR036249">
    <property type="entry name" value="Thioredoxin-like_sf"/>
</dbReference>
<dbReference type="SUPFAM" id="SSF52833">
    <property type="entry name" value="Thioredoxin-like"/>
    <property type="match status" value="1"/>
</dbReference>
<dbReference type="EMBL" id="MTSL01000010">
    <property type="protein sequence ID" value="PJF20072.1"/>
    <property type="molecule type" value="Genomic_DNA"/>
</dbReference>
<dbReference type="Pfam" id="PF13410">
    <property type="entry name" value="GST_C_2"/>
    <property type="match status" value="1"/>
</dbReference>
<keyword evidence="2" id="KW-0808">Transferase</keyword>
<evidence type="ECO:0000313" key="3">
    <source>
        <dbReference type="Proteomes" id="UP000240830"/>
    </source>
</evidence>
<dbReference type="STRING" id="1246581.A0A2H9TQR6"/>
<dbReference type="PANTHER" id="PTHR32419:SF6">
    <property type="entry name" value="GLUTATHIONE S-TRANSFERASE OMEGA-LIKE 1-RELATED"/>
    <property type="match status" value="1"/>
</dbReference>
<proteinExistence type="predicted"/>
<reference evidence="2 3" key="1">
    <citation type="submission" date="2016-10" db="EMBL/GenBank/DDBJ databases">
        <title>The genome of Paramicrosporidium saccamoebae is the missing link in understanding Cryptomycota and Microsporidia evolution.</title>
        <authorList>
            <person name="Quandt C.A."/>
            <person name="Beaudet D."/>
            <person name="Corsaro D."/>
            <person name="Michel R."/>
            <person name="Corradi N."/>
            <person name="James T."/>
        </authorList>
    </citation>
    <scope>NUCLEOTIDE SEQUENCE [LARGE SCALE GENOMIC DNA]</scope>
    <source>
        <strain evidence="2 3">KSL3</strain>
    </source>
</reference>
<name>A0A2H9TQR6_9FUNG</name>
<dbReference type="AlphaFoldDB" id="A0A2H9TQR6"/>
<dbReference type="GO" id="GO:0005737">
    <property type="term" value="C:cytoplasm"/>
    <property type="evidence" value="ECO:0007669"/>
    <property type="project" value="TreeGrafter"/>
</dbReference>
<dbReference type="InterPro" id="IPR016639">
    <property type="entry name" value="GST_Omega/GSH"/>
</dbReference>
<accession>A0A2H9TQR6</accession>
<dbReference type="InterPro" id="IPR010987">
    <property type="entry name" value="Glutathione-S-Trfase_C-like"/>
</dbReference>